<evidence type="ECO:0000256" key="3">
    <source>
        <dbReference type="ARBA" id="ARBA00022617"/>
    </source>
</evidence>
<dbReference type="PANTHER" id="PTHR33577:SF7">
    <property type="entry name" value="HEME HALOPEROXIDASE FAMILY PROFILE DOMAIN-CONTAINING PROTEIN"/>
    <property type="match status" value="1"/>
</dbReference>
<gene>
    <name evidence="10" type="ORF">BKA67DRAFT_308378</name>
</gene>
<keyword evidence="8" id="KW-0732">Signal</keyword>
<keyword evidence="11" id="KW-1185">Reference proteome</keyword>
<keyword evidence="4" id="KW-0479">Metal-binding</keyword>
<evidence type="ECO:0000256" key="4">
    <source>
        <dbReference type="ARBA" id="ARBA00022723"/>
    </source>
</evidence>
<feature type="signal peptide" evidence="8">
    <location>
        <begin position="1"/>
        <end position="15"/>
    </location>
</feature>
<accession>A0A9P8UIM3</accession>
<dbReference type="GO" id="GO:0004601">
    <property type="term" value="F:peroxidase activity"/>
    <property type="evidence" value="ECO:0007669"/>
    <property type="project" value="UniProtKB-KW"/>
</dbReference>
<dbReference type="PROSITE" id="PS51405">
    <property type="entry name" value="HEME_HALOPEROXIDASE"/>
    <property type="match status" value="1"/>
</dbReference>
<proteinExistence type="inferred from homology"/>
<organism evidence="10 11">
    <name type="scientific">Truncatella angustata</name>
    <dbReference type="NCBI Taxonomy" id="152316"/>
    <lineage>
        <taxon>Eukaryota</taxon>
        <taxon>Fungi</taxon>
        <taxon>Dikarya</taxon>
        <taxon>Ascomycota</taxon>
        <taxon>Pezizomycotina</taxon>
        <taxon>Sordariomycetes</taxon>
        <taxon>Xylariomycetidae</taxon>
        <taxon>Amphisphaeriales</taxon>
        <taxon>Sporocadaceae</taxon>
        <taxon>Truncatella</taxon>
    </lineage>
</organism>
<reference evidence="10" key="1">
    <citation type="journal article" date="2021" name="Nat. Commun.">
        <title>Genetic determinants of endophytism in the Arabidopsis root mycobiome.</title>
        <authorList>
            <person name="Mesny F."/>
            <person name="Miyauchi S."/>
            <person name="Thiergart T."/>
            <person name="Pickel B."/>
            <person name="Atanasova L."/>
            <person name="Karlsson M."/>
            <person name="Huettel B."/>
            <person name="Barry K.W."/>
            <person name="Haridas S."/>
            <person name="Chen C."/>
            <person name="Bauer D."/>
            <person name="Andreopoulos W."/>
            <person name="Pangilinan J."/>
            <person name="LaButti K."/>
            <person name="Riley R."/>
            <person name="Lipzen A."/>
            <person name="Clum A."/>
            <person name="Drula E."/>
            <person name="Henrissat B."/>
            <person name="Kohler A."/>
            <person name="Grigoriev I.V."/>
            <person name="Martin F.M."/>
            <person name="Hacquard S."/>
        </authorList>
    </citation>
    <scope>NUCLEOTIDE SEQUENCE</scope>
    <source>
        <strain evidence="10">MPI-SDFR-AT-0073</strain>
    </source>
</reference>
<evidence type="ECO:0000256" key="5">
    <source>
        <dbReference type="ARBA" id="ARBA00023002"/>
    </source>
</evidence>
<comment type="similarity">
    <text evidence="7">Belongs to the chloroperoxidase family.</text>
</comment>
<dbReference type="EMBL" id="JAGPXC010000005">
    <property type="protein sequence ID" value="KAH6653063.1"/>
    <property type="molecule type" value="Genomic_DNA"/>
</dbReference>
<evidence type="ECO:0000256" key="2">
    <source>
        <dbReference type="ARBA" id="ARBA00022559"/>
    </source>
</evidence>
<evidence type="ECO:0000259" key="9">
    <source>
        <dbReference type="PROSITE" id="PS51405"/>
    </source>
</evidence>
<feature type="chain" id="PRO_5040503987" evidence="8">
    <location>
        <begin position="16"/>
        <end position="235"/>
    </location>
</feature>
<evidence type="ECO:0000256" key="7">
    <source>
        <dbReference type="ARBA" id="ARBA00025795"/>
    </source>
</evidence>
<evidence type="ECO:0000256" key="6">
    <source>
        <dbReference type="ARBA" id="ARBA00023004"/>
    </source>
</evidence>
<name>A0A9P8UIM3_9PEZI</name>
<evidence type="ECO:0000313" key="11">
    <source>
        <dbReference type="Proteomes" id="UP000758603"/>
    </source>
</evidence>
<dbReference type="RefSeq" id="XP_045957340.1">
    <property type="nucleotide sequence ID" value="XM_046096126.1"/>
</dbReference>
<dbReference type="OrthoDB" id="407298at2759"/>
<comment type="caution">
    <text evidence="10">The sequence shown here is derived from an EMBL/GenBank/DDBJ whole genome shotgun (WGS) entry which is preliminary data.</text>
</comment>
<evidence type="ECO:0000256" key="8">
    <source>
        <dbReference type="SAM" id="SignalP"/>
    </source>
</evidence>
<dbReference type="Pfam" id="PF01328">
    <property type="entry name" value="Peroxidase_2"/>
    <property type="match status" value="1"/>
</dbReference>
<dbReference type="Proteomes" id="UP000758603">
    <property type="component" value="Unassembled WGS sequence"/>
</dbReference>
<dbReference type="InterPro" id="IPR036851">
    <property type="entry name" value="Chloroperoxidase-like_sf"/>
</dbReference>
<dbReference type="PANTHER" id="PTHR33577">
    <property type="entry name" value="STERIGMATOCYSTIN BIOSYNTHESIS PEROXIDASE STCC-RELATED"/>
    <property type="match status" value="1"/>
</dbReference>
<dbReference type="AlphaFoldDB" id="A0A9P8UIM3"/>
<feature type="domain" description="Heme haloperoxidase family profile" evidence="9">
    <location>
        <begin position="20"/>
        <end position="235"/>
    </location>
</feature>
<sequence>MQLPLVLATVPLVLASIPDTVNDWHPPVYGDFRGPCPMMNTLANHGFLPRDGRNITKANAISALGNGLNFDATLAGIMWEQAIIANPSANASFFTLDHLNRHNVLEHDASLSRTDAYLGNNHAFNQSVFDSSRRYWTGETVDALQLANSKIFRQVESRATNPNYTFSATTEQFSLGEVAAPIVAFGDLDQAAVNRTLVVYFFGESHENNKALFSWILHMVASSAWIITNTFPSVD</sequence>
<dbReference type="Gene3D" id="1.10.489.10">
    <property type="entry name" value="Chloroperoxidase-like"/>
    <property type="match status" value="1"/>
</dbReference>
<keyword evidence="6" id="KW-0408">Iron</keyword>
<dbReference type="GO" id="GO:0046872">
    <property type="term" value="F:metal ion binding"/>
    <property type="evidence" value="ECO:0007669"/>
    <property type="project" value="UniProtKB-KW"/>
</dbReference>
<evidence type="ECO:0000313" key="10">
    <source>
        <dbReference type="EMBL" id="KAH6653063.1"/>
    </source>
</evidence>
<dbReference type="InterPro" id="IPR000028">
    <property type="entry name" value="Chloroperoxidase"/>
</dbReference>
<protein>
    <submittedName>
        <fullName evidence="10">Chloroperoxidase</fullName>
    </submittedName>
</protein>
<keyword evidence="3" id="KW-0349">Heme</keyword>
<keyword evidence="2" id="KW-0575">Peroxidase</keyword>
<keyword evidence="5" id="KW-0560">Oxidoreductase</keyword>
<dbReference type="GeneID" id="70125019"/>
<evidence type="ECO:0000256" key="1">
    <source>
        <dbReference type="ARBA" id="ARBA00001970"/>
    </source>
</evidence>
<dbReference type="SUPFAM" id="SSF47571">
    <property type="entry name" value="Cloroperoxidase"/>
    <property type="match status" value="1"/>
</dbReference>
<comment type="cofactor">
    <cofactor evidence="1">
        <name>heme b</name>
        <dbReference type="ChEBI" id="CHEBI:60344"/>
    </cofactor>
</comment>